<organism evidence="1">
    <name type="scientific">invertebrate metagenome</name>
    <dbReference type="NCBI Taxonomy" id="1711999"/>
    <lineage>
        <taxon>unclassified sequences</taxon>
        <taxon>metagenomes</taxon>
        <taxon>organismal metagenomes</taxon>
    </lineage>
</organism>
<dbReference type="EMBL" id="NSIT01000022">
    <property type="protein sequence ID" value="PJE80320.1"/>
    <property type="molecule type" value="Genomic_DNA"/>
</dbReference>
<sequence>MYFTPSKLWMKNVAENETIKNCKKGLDPMAGNGWLSYFFEKEYGINIKASDDYSFHTRDSDSDSDKKTSAI</sequence>
<accession>A0A2H9TAQ4</accession>
<name>A0A2H9TAQ4_9ZZZZ</name>
<reference evidence="1" key="1">
    <citation type="journal article" date="2017" name="Appl. Environ. Microbiol.">
        <title>Molecular characterization of an Endozoicomonas-like organism causing infection in king scallop Pecten maximus L.</title>
        <authorList>
            <person name="Cano I."/>
            <person name="van Aerle R."/>
            <person name="Ross S."/>
            <person name="Verner-Jeffreys D.W."/>
            <person name="Paley R.K."/>
            <person name="Rimmer G."/>
            <person name="Ryder D."/>
            <person name="Hooper P."/>
            <person name="Stone D."/>
            <person name="Feist S.W."/>
        </authorList>
    </citation>
    <scope>NUCLEOTIDE SEQUENCE</scope>
</reference>
<evidence type="ECO:0008006" key="2">
    <source>
        <dbReference type="Google" id="ProtNLM"/>
    </source>
</evidence>
<gene>
    <name evidence="1" type="ORF">CI610_00699</name>
</gene>
<comment type="caution">
    <text evidence="1">The sequence shown here is derived from an EMBL/GenBank/DDBJ whole genome shotgun (WGS) entry which is preliminary data.</text>
</comment>
<protein>
    <recommendedName>
        <fullName evidence="2">DNA methylase adenine-specific domain-containing protein</fullName>
    </recommendedName>
</protein>
<evidence type="ECO:0000313" key="1">
    <source>
        <dbReference type="EMBL" id="PJE80320.1"/>
    </source>
</evidence>
<dbReference type="AlphaFoldDB" id="A0A2H9TAQ4"/>
<proteinExistence type="predicted"/>